<dbReference type="AlphaFoldDB" id="A0A7V7P133"/>
<dbReference type="Proteomes" id="UP000434925">
    <property type="component" value="Unassembled WGS sequence"/>
</dbReference>
<reference evidence="1 2" key="1">
    <citation type="submission" date="2019-09" db="EMBL/GenBank/DDBJ databases">
        <title>Draft genome sequences of 48 bacterial type strains from the CCUG.</title>
        <authorList>
            <person name="Tunovic T."/>
            <person name="Pineiro-Iglesias B."/>
            <person name="Unosson C."/>
            <person name="Inganas E."/>
            <person name="Ohlen M."/>
            <person name="Cardew S."/>
            <person name="Jensie-Markopoulos S."/>
            <person name="Salva-Serra F."/>
            <person name="Jaen-Luchoro D."/>
            <person name="Karlsson R."/>
            <person name="Svensson-Stadler L."/>
            <person name="Chun J."/>
            <person name="Moore E."/>
        </authorList>
    </citation>
    <scope>NUCLEOTIDE SEQUENCE [LARGE SCALE GENOMIC DNA]</scope>
    <source>
        <strain evidence="1 2">CCUG 51522</strain>
    </source>
</reference>
<protein>
    <submittedName>
        <fullName evidence="1">Uncharacterized protein</fullName>
    </submittedName>
</protein>
<dbReference type="EMBL" id="VZPO01000009">
    <property type="protein sequence ID" value="KAB0501442.1"/>
    <property type="molecule type" value="Genomic_DNA"/>
</dbReference>
<name>A0A7V7P133_9PSED</name>
<proteinExistence type="predicted"/>
<comment type="caution">
    <text evidence="1">The sequence shown here is derived from an EMBL/GenBank/DDBJ whole genome shotgun (WGS) entry which is preliminary data.</text>
</comment>
<organism evidence="1 2">
    <name type="scientific">Pseudomonas lini</name>
    <dbReference type="NCBI Taxonomy" id="163011"/>
    <lineage>
        <taxon>Bacteria</taxon>
        <taxon>Pseudomonadati</taxon>
        <taxon>Pseudomonadota</taxon>
        <taxon>Gammaproteobacteria</taxon>
        <taxon>Pseudomonadales</taxon>
        <taxon>Pseudomonadaceae</taxon>
        <taxon>Pseudomonas</taxon>
    </lineage>
</organism>
<evidence type="ECO:0000313" key="1">
    <source>
        <dbReference type="EMBL" id="KAB0501442.1"/>
    </source>
</evidence>
<gene>
    <name evidence="1" type="ORF">F7R14_21670</name>
</gene>
<accession>A0A7V7P133</accession>
<sequence>MLISRGVCGEYSDPVGAGLLAKAVCQAISALTDTPSSRASPLPQGRVQFERLLSRAGVFGAAV</sequence>
<evidence type="ECO:0000313" key="2">
    <source>
        <dbReference type="Proteomes" id="UP000434925"/>
    </source>
</evidence>